<evidence type="ECO:0008006" key="4">
    <source>
        <dbReference type="Google" id="ProtNLM"/>
    </source>
</evidence>
<dbReference type="Proteomes" id="UP000742024">
    <property type="component" value="Unassembled WGS sequence"/>
</dbReference>
<name>A0ABQ7PC09_9HYPO</name>
<dbReference type="Gene3D" id="1.10.150.130">
    <property type="match status" value="1"/>
</dbReference>
<keyword evidence="3" id="KW-1185">Reference proteome</keyword>
<evidence type="ECO:0000313" key="2">
    <source>
        <dbReference type="EMBL" id="KAG5956309.1"/>
    </source>
</evidence>
<dbReference type="InterPro" id="IPR010998">
    <property type="entry name" value="Integrase_recombinase_N"/>
</dbReference>
<evidence type="ECO:0000256" key="1">
    <source>
        <dbReference type="ARBA" id="ARBA00023125"/>
    </source>
</evidence>
<protein>
    <recommendedName>
        <fullName evidence="4">Integrase</fullName>
    </recommendedName>
</protein>
<accession>A0ABQ7PC09</accession>
<organism evidence="2 3">
    <name type="scientific">Claviceps arundinis</name>
    <dbReference type="NCBI Taxonomy" id="1623583"/>
    <lineage>
        <taxon>Eukaryota</taxon>
        <taxon>Fungi</taxon>
        <taxon>Dikarya</taxon>
        <taxon>Ascomycota</taxon>
        <taxon>Pezizomycotina</taxon>
        <taxon>Sordariomycetes</taxon>
        <taxon>Hypocreomycetidae</taxon>
        <taxon>Hypocreales</taxon>
        <taxon>Clavicipitaceae</taxon>
        <taxon>Claviceps</taxon>
    </lineage>
</organism>
<dbReference type="SUPFAM" id="SSF47823">
    <property type="entry name" value="lambda integrase-like, N-terminal domain"/>
    <property type="match status" value="1"/>
</dbReference>
<sequence length="122" mass="13824">MVLPAKFVARFAPLHKNPLAIKALWAGVKPTTRRTYSTASRSFEAFCAYLSRASWLVSFELLCSWLVGRAISRYNGIIRQHMKIQPTTTSAYLSALRSVHVDLKLSTTDFDDDHMKRFMAGI</sequence>
<evidence type="ECO:0000313" key="3">
    <source>
        <dbReference type="Proteomes" id="UP000742024"/>
    </source>
</evidence>
<proteinExistence type="predicted"/>
<reference evidence="2 3" key="1">
    <citation type="journal article" date="2020" name="bioRxiv">
        <title>Whole genome comparisons of ergot fungi reveals the divergence and evolution of species within the genus Claviceps are the result of varying mechanisms driving genome evolution and host range expansion.</title>
        <authorList>
            <person name="Wyka S.A."/>
            <person name="Mondo S.J."/>
            <person name="Liu M."/>
            <person name="Dettman J."/>
            <person name="Nalam V."/>
            <person name="Broders K.D."/>
        </authorList>
    </citation>
    <scope>NUCLEOTIDE SEQUENCE [LARGE SCALE GENOMIC DNA]</scope>
    <source>
        <strain evidence="2 3">LM583</strain>
    </source>
</reference>
<keyword evidence="1" id="KW-0238">DNA-binding</keyword>
<gene>
    <name evidence="2" type="ORF">E4U57_002720</name>
</gene>
<comment type="caution">
    <text evidence="2">The sequence shown here is derived from an EMBL/GenBank/DDBJ whole genome shotgun (WGS) entry which is preliminary data.</text>
</comment>
<dbReference type="EMBL" id="SRPR01000211">
    <property type="protein sequence ID" value="KAG5956309.1"/>
    <property type="molecule type" value="Genomic_DNA"/>
</dbReference>